<dbReference type="GO" id="GO:0009288">
    <property type="term" value="C:bacterial-type flagellum"/>
    <property type="evidence" value="ECO:0007669"/>
    <property type="project" value="UniProtKB-SubCell"/>
</dbReference>
<evidence type="ECO:0000313" key="8">
    <source>
        <dbReference type="Proteomes" id="UP000195273"/>
    </source>
</evidence>
<evidence type="ECO:0000256" key="4">
    <source>
        <dbReference type="SAM" id="Coils"/>
    </source>
</evidence>
<dbReference type="InterPro" id="IPR001492">
    <property type="entry name" value="Flagellin"/>
</dbReference>
<evidence type="ECO:0000256" key="2">
    <source>
        <dbReference type="ARBA" id="ARBA00023143"/>
    </source>
</evidence>
<organism evidence="7 8">
    <name type="scientific">Yoonia vestfoldensis</name>
    <dbReference type="NCBI Taxonomy" id="245188"/>
    <lineage>
        <taxon>Bacteria</taxon>
        <taxon>Pseudomonadati</taxon>
        <taxon>Pseudomonadota</taxon>
        <taxon>Alphaproteobacteria</taxon>
        <taxon>Rhodobacterales</taxon>
        <taxon>Paracoccaceae</taxon>
        <taxon>Yoonia</taxon>
    </lineage>
</organism>
<dbReference type="Pfam" id="PF00700">
    <property type="entry name" value="Flagellin_C"/>
    <property type="match status" value="1"/>
</dbReference>
<dbReference type="Gene3D" id="1.20.1330.10">
    <property type="entry name" value="f41 fragment of flagellin, N-terminal domain"/>
    <property type="match status" value="1"/>
</dbReference>
<dbReference type="EMBL" id="CP021431">
    <property type="protein sequence ID" value="ARU02682.1"/>
    <property type="molecule type" value="Genomic_DNA"/>
</dbReference>
<name>A0A1Y0EHA6_9RHOB</name>
<dbReference type="OrthoDB" id="9796789at2"/>
<dbReference type="AlphaFoldDB" id="A0A1Y0EHA6"/>
<comment type="function">
    <text evidence="3">Flagellin is the subunit protein which polymerizes to form the filaments of bacterial flagella.</text>
</comment>
<reference evidence="7 8" key="1">
    <citation type="submission" date="2017-05" db="EMBL/GenBank/DDBJ databases">
        <title>Genome Sequence of Loktanella vestfoldensis Strain SMR4r Isolated from a Culture of the Diatom Skeletonema marinoi.</title>
        <authorList>
            <person name="Topel M."/>
            <person name="Pinder M.I.M."/>
            <person name="Johansson O.N."/>
            <person name="Kourtchenko O."/>
            <person name="Godhe A."/>
            <person name="Clarke A.K."/>
        </authorList>
    </citation>
    <scope>NUCLEOTIDE SEQUENCE [LARGE SCALE GENOMIC DNA]</scope>
    <source>
        <strain evidence="7 8">SMR4r</strain>
    </source>
</reference>
<dbReference type="Pfam" id="PF00669">
    <property type="entry name" value="Flagellin_N"/>
    <property type="match status" value="1"/>
</dbReference>
<dbReference type="PRINTS" id="PR00207">
    <property type="entry name" value="FLAGELLIN"/>
</dbReference>
<accession>A0A1Y0EHA6</accession>
<dbReference type="InterPro" id="IPR001029">
    <property type="entry name" value="Flagellin_N"/>
</dbReference>
<evidence type="ECO:0000256" key="3">
    <source>
        <dbReference type="RuleBase" id="RU362073"/>
    </source>
</evidence>
<dbReference type="KEGG" id="lvs:LOKVESSMR4R_03410"/>
<dbReference type="InterPro" id="IPR046358">
    <property type="entry name" value="Flagellin_C"/>
</dbReference>
<evidence type="ECO:0000256" key="1">
    <source>
        <dbReference type="ARBA" id="ARBA00005709"/>
    </source>
</evidence>
<evidence type="ECO:0000259" key="6">
    <source>
        <dbReference type="Pfam" id="PF00700"/>
    </source>
</evidence>
<evidence type="ECO:0000259" key="5">
    <source>
        <dbReference type="Pfam" id="PF00669"/>
    </source>
</evidence>
<keyword evidence="7" id="KW-0282">Flagellum</keyword>
<keyword evidence="7" id="KW-0966">Cell projection</keyword>
<evidence type="ECO:0000313" key="7">
    <source>
        <dbReference type="EMBL" id="ARU02682.1"/>
    </source>
</evidence>
<keyword evidence="3" id="KW-0964">Secreted</keyword>
<comment type="similarity">
    <text evidence="1 3">Belongs to the bacterial flagellin family.</text>
</comment>
<dbReference type="Proteomes" id="UP000195273">
    <property type="component" value="Chromosome"/>
</dbReference>
<dbReference type="PANTHER" id="PTHR42792:SF2">
    <property type="entry name" value="FLAGELLIN"/>
    <property type="match status" value="1"/>
</dbReference>
<keyword evidence="8" id="KW-1185">Reference proteome</keyword>
<proteinExistence type="inferred from homology"/>
<feature type="coiled-coil region" evidence="4">
    <location>
        <begin position="69"/>
        <end position="96"/>
    </location>
</feature>
<dbReference type="GO" id="GO:0005198">
    <property type="term" value="F:structural molecule activity"/>
    <property type="evidence" value="ECO:0007669"/>
    <property type="project" value="UniProtKB-UniRule"/>
</dbReference>
<keyword evidence="2 3" id="KW-0975">Bacterial flagellum</keyword>
<protein>
    <recommendedName>
        <fullName evidence="3">Flagellin</fullName>
    </recommendedName>
</protein>
<gene>
    <name evidence="7" type="primary">fliC</name>
    <name evidence="7" type="ORF">LOKVESSMR4R_03410</name>
</gene>
<dbReference type="SUPFAM" id="SSF64518">
    <property type="entry name" value="Phase 1 flagellin"/>
    <property type="match status" value="2"/>
</dbReference>
<feature type="domain" description="Flagellin N-terminal" evidence="5">
    <location>
        <begin position="2"/>
        <end position="134"/>
    </location>
</feature>
<dbReference type="GO" id="GO:0005576">
    <property type="term" value="C:extracellular region"/>
    <property type="evidence" value="ECO:0007669"/>
    <property type="project" value="UniProtKB-SubCell"/>
</dbReference>
<feature type="domain" description="Flagellin C-terminal" evidence="6">
    <location>
        <begin position="416"/>
        <end position="499"/>
    </location>
</feature>
<dbReference type="Gene3D" id="2.30.220.10">
    <property type="entry name" value="f41 fragment of flagellin, C-terminal domain"/>
    <property type="match status" value="1"/>
</dbReference>
<dbReference type="InterPro" id="IPR042187">
    <property type="entry name" value="Flagellin_C_sub2"/>
</dbReference>
<dbReference type="Gene3D" id="6.10.10.10">
    <property type="entry name" value="Flagellar export chaperone, C-terminal domain"/>
    <property type="match status" value="1"/>
</dbReference>
<dbReference type="Gene3D" id="2.170.280.10">
    <property type="entry name" value="f41 fragment of flagellin, middle domain"/>
    <property type="match status" value="1"/>
</dbReference>
<comment type="subcellular location">
    <subcellularLocation>
        <location evidence="3">Secreted</location>
    </subcellularLocation>
    <subcellularLocation>
        <location evidence="3">Bacterial flagellum</location>
    </subcellularLocation>
</comment>
<keyword evidence="4" id="KW-0175">Coiled coil</keyword>
<dbReference type="PANTHER" id="PTHR42792">
    <property type="entry name" value="FLAGELLIN"/>
    <property type="match status" value="1"/>
</dbReference>
<sequence>MNTGALMAAASATSVNKDMETSMERLSTGKRINSAKDDAAGVAIASRLSSEIRGTNQAIRNAQDGQALINTAEGAHKEIENILQRMRELAVQAANDTNDSTDRSNLQAEFTALTTEIDRIAGATTWAGQDLLTGAGGGSSDGTFNLQVGGNTGDVDKITVSISAMTTAALGASDTTVAASDAATAVLTGDFSDFDLTAVDADVTVTIDGVDLTVDAADATSLDDIVTSLNANTDNTDWTFSASGTDLIATAKTEGATVSTFTVTGGGTEDLTATTLGTAEVQEAATDGITFGDIDAAVTLTIGGETFTTTGTSFADVAALASDLQAVGVTGFTVSSGADKLILTATAPGVQAGNFTLGGGGAESTEVAAGAVTKATTGVDATGLTVTETTAGADAVTAAGAFDISTRDAALASIVLMDAAISTVNTQRAELGAVSNRLDNTVSNLTNISINLEGGRGRIEDADFAAESTSLAKSQILQQASTAMLAQANASKQSVLSLLQG</sequence>
<keyword evidence="7" id="KW-0969">Cilium</keyword>